<protein>
    <recommendedName>
        <fullName evidence="1">KIB1-4 beta-propeller domain-containing protein</fullName>
    </recommendedName>
</protein>
<dbReference type="Gramene" id="KQK08460">
    <property type="protein sequence ID" value="KQK08460"/>
    <property type="gene ID" value="BRADI_2g41995v3"/>
</dbReference>
<dbReference type="Proteomes" id="UP000008810">
    <property type="component" value="Chromosome 2"/>
</dbReference>
<reference evidence="2 3" key="1">
    <citation type="journal article" date="2010" name="Nature">
        <title>Genome sequencing and analysis of the model grass Brachypodium distachyon.</title>
        <authorList>
            <consortium name="International Brachypodium Initiative"/>
        </authorList>
    </citation>
    <scope>NUCLEOTIDE SEQUENCE [LARGE SCALE GENOMIC DNA]</scope>
    <source>
        <strain evidence="2 3">Bd21</strain>
    </source>
</reference>
<dbReference type="PANTHER" id="PTHR33127">
    <property type="entry name" value="TRANSMEMBRANE PROTEIN"/>
    <property type="match status" value="1"/>
</dbReference>
<evidence type="ECO:0000259" key="1">
    <source>
        <dbReference type="Pfam" id="PF03478"/>
    </source>
</evidence>
<dbReference type="EMBL" id="CM000881">
    <property type="protein sequence ID" value="KQK08460.1"/>
    <property type="molecule type" value="Genomic_DNA"/>
</dbReference>
<organism evidence="2">
    <name type="scientific">Brachypodium distachyon</name>
    <name type="common">Purple false brome</name>
    <name type="synonym">Trachynia distachya</name>
    <dbReference type="NCBI Taxonomy" id="15368"/>
    <lineage>
        <taxon>Eukaryota</taxon>
        <taxon>Viridiplantae</taxon>
        <taxon>Streptophyta</taxon>
        <taxon>Embryophyta</taxon>
        <taxon>Tracheophyta</taxon>
        <taxon>Spermatophyta</taxon>
        <taxon>Magnoliopsida</taxon>
        <taxon>Liliopsida</taxon>
        <taxon>Poales</taxon>
        <taxon>Poaceae</taxon>
        <taxon>BOP clade</taxon>
        <taxon>Pooideae</taxon>
        <taxon>Stipodae</taxon>
        <taxon>Brachypodieae</taxon>
        <taxon>Brachypodium</taxon>
    </lineage>
</organism>
<name>A0A0Q3J7B3_BRADI</name>
<dbReference type="InterPro" id="IPR005174">
    <property type="entry name" value="KIB1-4_b-propeller"/>
</dbReference>
<reference evidence="2" key="2">
    <citation type="submission" date="2017-06" db="EMBL/GenBank/DDBJ databases">
        <title>WGS assembly of Brachypodium distachyon.</title>
        <authorList>
            <consortium name="The International Brachypodium Initiative"/>
            <person name="Lucas S."/>
            <person name="Harmon-Smith M."/>
            <person name="Lail K."/>
            <person name="Tice H."/>
            <person name="Grimwood J."/>
            <person name="Bruce D."/>
            <person name="Barry K."/>
            <person name="Shu S."/>
            <person name="Lindquist E."/>
            <person name="Wang M."/>
            <person name="Pitluck S."/>
            <person name="Vogel J.P."/>
            <person name="Garvin D.F."/>
            <person name="Mockler T.C."/>
            <person name="Schmutz J."/>
            <person name="Rokhsar D."/>
            <person name="Bevan M.W."/>
        </authorList>
    </citation>
    <scope>NUCLEOTIDE SEQUENCE</scope>
    <source>
        <strain evidence="2">Bd21</strain>
    </source>
</reference>
<evidence type="ECO:0000313" key="3">
    <source>
        <dbReference type="EnsemblPlants" id="KQK08460"/>
    </source>
</evidence>
<feature type="domain" description="KIB1-4 beta-propeller" evidence="1">
    <location>
        <begin position="21"/>
        <end position="280"/>
    </location>
</feature>
<reference evidence="3" key="3">
    <citation type="submission" date="2018-08" db="UniProtKB">
        <authorList>
            <consortium name="EnsemblPlants"/>
        </authorList>
    </citation>
    <scope>IDENTIFICATION</scope>
    <source>
        <strain evidence="3">cv. Bd21</strain>
    </source>
</reference>
<feature type="non-terminal residue" evidence="2">
    <location>
        <position position="1"/>
    </location>
</feature>
<dbReference type="EnsemblPlants" id="KQK08460">
    <property type="protein sequence ID" value="KQK08460"/>
    <property type="gene ID" value="BRADI_2g41995v3"/>
</dbReference>
<accession>A0A0Q3J7B3</accession>
<keyword evidence="4" id="KW-1185">Reference proteome</keyword>
<evidence type="ECO:0000313" key="2">
    <source>
        <dbReference type="EMBL" id="KQK08460.1"/>
    </source>
</evidence>
<evidence type="ECO:0000313" key="4">
    <source>
        <dbReference type="Proteomes" id="UP000008810"/>
    </source>
</evidence>
<dbReference type="PANTHER" id="PTHR33127:SF5">
    <property type="entry name" value="TRANSMEMBRANE PROTEIN"/>
    <property type="match status" value="1"/>
</dbReference>
<dbReference type="Pfam" id="PF03478">
    <property type="entry name" value="Beta-prop_KIB1-4"/>
    <property type="match status" value="1"/>
</dbReference>
<dbReference type="OrthoDB" id="691666at2759"/>
<sequence>DEEDEEEDATEEENDDDTLFLYSISRRQLQSSTLLNDLKDHFYWVTPQGWLLMLHRGSRQTFLWDLYTQQRISLPSDQDNFLAKSMTRCLLSHKPGTTTDSTSRSCVVVLVVDLNATVLWHKYQSTMLAEDHHDNVIINMRFLTAVGDKFCSCLIGIPGFVDYVVTLEFSPYPTVRRTLAVERKSSYFYDYVGHRLLESCGELFIVRFYHPCRQDKVVHIDVHRLDMAERAWVKVETLGGRVFFLDSAYSGASLSAEEAGLKGNCIYFLRCDDKGLYVYDMERGTTAIHNPGLDLLDDVTPVIVMPLSCILITGHSSC</sequence>
<dbReference type="InParanoid" id="A0A0Q3J7B3"/>
<proteinExistence type="predicted"/>
<dbReference type="AlphaFoldDB" id="A0A0Q3J7B3"/>
<gene>
    <name evidence="2" type="ORF">BRADI_2g41995v3</name>
</gene>